<evidence type="ECO:0000256" key="2">
    <source>
        <dbReference type="ARBA" id="ARBA00022840"/>
    </source>
</evidence>
<evidence type="ECO:0000313" key="4">
    <source>
        <dbReference type="EMBL" id="MCO5396773.1"/>
    </source>
</evidence>
<dbReference type="SMART" id="SM00382">
    <property type="entry name" value="AAA"/>
    <property type="match status" value="1"/>
</dbReference>
<proteinExistence type="predicted"/>
<name>A0ABT1AEH2_9RALS</name>
<evidence type="ECO:0000256" key="1">
    <source>
        <dbReference type="ARBA" id="ARBA00022741"/>
    </source>
</evidence>
<gene>
    <name evidence="4" type="ORF">NG900_01045</name>
</gene>
<dbReference type="EMBL" id="JAMXHT010000001">
    <property type="protein sequence ID" value="MCO5396773.1"/>
    <property type="molecule type" value="Genomic_DNA"/>
</dbReference>
<dbReference type="InterPro" id="IPR003959">
    <property type="entry name" value="ATPase_AAA_core"/>
</dbReference>
<dbReference type="InterPro" id="IPR044539">
    <property type="entry name" value="Pch2-like"/>
</dbReference>
<dbReference type="PRINTS" id="PR00300">
    <property type="entry name" value="CLPPROTEASEA"/>
</dbReference>
<sequence length="309" mass="33123">MNANTHAQQLMRPEDLPRGISAVRALPHASLDALWDSIIVADDIKERLLSQAILNFALRPKISRDQLPMHGVILLVGPPGTGKTSLARGLASKLAGYMPKAKPQLIEVDPHALTSSAMGKTQRAVSELFSQTISEQASNGPTVVLLDEVETLAADRSRMSLEANPVDIHRATDAVLVQLDSLAERHPNILFIATSNFPQAIDDAFTSRCDLVIEVPPPGQEAAAQILEQCLSGLAKQFPALATMASSLDIAKIVRTCEGLDGRALRKMVVNAMAMSREVAADPNKLTTAHLLAAAKDAKVARSRKEASK</sequence>
<keyword evidence="2" id="KW-0067">ATP-binding</keyword>
<dbReference type="InterPro" id="IPR001270">
    <property type="entry name" value="ClpA/B"/>
</dbReference>
<evidence type="ECO:0000259" key="3">
    <source>
        <dbReference type="SMART" id="SM00382"/>
    </source>
</evidence>
<dbReference type="PANTHER" id="PTHR45991:SF1">
    <property type="entry name" value="PACHYTENE CHECKPOINT PROTEIN 2 HOMOLOG"/>
    <property type="match status" value="1"/>
</dbReference>
<dbReference type="SUPFAM" id="SSF52540">
    <property type="entry name" value="P-loop containing nucleoside triphosphate hydrolases"/>
    <property type="match status" value="1"/>
</dbReference>
<dbReference type="InterPro" id="IPR003593">
    <property type="entry name" value="AAA+_ATPase"/>
</dbReference>
<dbReference type="Gene3D" id="3.40.50.300">
    <property type="entry name" value="P-loop containing nucleotide triphosphate hydrolases"/>
    <property type="match status" value="1"/>
</dbReference>
<reference evidence="4" key="1">
    <citation type="submission" date="2022-06" db="EMBL/GenBank/DDBJ databases">
        <authorList>
            <person name="Lu C.-H."/>
        </authorList>
    </citation>
    <scope>NUCLEOTIDE SEQUENCE</scope>
    <source>
        <strain evidence="4">21MJYT02-11</strain>
    </source>
</reference>
<dbReference type="Proteomes" id="UP001162811">
    <property type="component" value="Unassembled WGS sequence"/>
</dbReference>
<organism evidence="4 5">
    <name type="scientific">Ralstonia soli</name>
    <dbReference type="NCBI Taxonomy" id="2953896"/>
    <lineage>
        <taxon>Bacteria</taxon>
        <taxon>Pseudomonadati</taxon>
        <taxon>Pseudomonadota</taxon>
        <taxon>Betaproteobacteria</taxon>
        <taxon>Burkholderiales</taxon>
        <taxon>Burkholderiaceae</taxon>
        <taxon>Ralstonia</taxon>
    </lineage>
</organism>
<keyword evidence="5" id="KW-1185">Reference proteome</keyword>
<dbReference type="Pfam" id="PF00004">
    <property type="entry name" value="AAA"/>
    <property type="match status" value="1"/>
</dbReference>
<dbReference type="PANTHER" id="PTHR45991">
    <property type="entry name" value="PACHYTENE CHECKPOINT PROTEIN 2"/>
    <property type="match status" value="1"/>
</dbReference>
<evidence type="ECO:0000313" key="5">
    <source>
        <dbReference type="Proteomes" id="UP001162811"/>
    </source>
</evidence>
<protein>
    <submittedName>
        <fullName evidence="4">AAA family ATPase</fullName>
    </submittedName>
</protein>
<dbReference type="InterPro" id="IPR027417">
    <property type="entry name" value="P-loop_NTPase"/>
</dbReference>
<keyword evidence="1" id="KW-0547">Nucleotide-binding</keyword>
<reference evidence="4" key="2">
    <citation type="journal article" date="2023" name="Front. Microbiol.">
        <title>Ralstonia chuxiongensis sp. nov., Ralstonia mojiangensis sp. nov., and Ralstonia soli sp. nov., isolated from tobacco fields, are three novel species in the family Burkholderiaceae.</title>
        <authorList>
            <person name="Lu C.H."/>
            <person name="Zhang Y.Y."/>
            <person name="Jiang N."/>
            <person name="Chen W."/>
            <person name="Shao X."/>
            <person name="Zhao Z.M."/>
            <person name="Lu W.L."/>
            <person name="Hu X."/>
            <person name="Xi Y.X."/>
            <person name="Zou S.Y."/>
            <person name="Wei Q.J."/>
            <person name="Lin Z.L."/>
            <person name="Gong L."/>
            <person name="Gai X.T."/>
            <person name="Zhang L.Q."/>
            <person name="Li J.Y."/>
            <person name="Jin Y."/>
            <person name="Xia Z.Y."/>
        </authorList>
    </citation>
    <scope>NUCLEOTIDE SEQUENCE</scope>
    <source>
        <strain evidence="4">21MJYT02-11</strain>
    </source>
</reference>
<accession>A0ABT1AEH2</accession>
<comment type="caution">
    <text evidence="4">The sequence shown here is derived from an EMBL/GenBank/DDBJ whole genome shotgun (WGS) entry which is preliminary data.</text>
</comment>
<feature type="domain" description="AAA+ ATPase" evidence="3">
    <location>
        <begin position="69"/>
        <end position="217"/>
    </location>
</feature>